<dbReference type="EMBL" id="LXQA011085781">
    <property type="protein sequence ID" value="MCI84226.1"/>
    <property type="molecule type" value="Genomic_DNA"/>
</dbReference>
<accession>A0A392V7E9</accession>
<reference evidence="1 2" key="1">
    <citation type="journal article" date="2018" name="Front. Plant Sci.">
        <title>Red Clover (Trifolium pratense) and Zigzag Clover (T. medium) - A Picture of Genomic Similarities and Differences.</title>
        <authorList>
            <person name="Dluhosova J."/>
            <person name="Istvanek J."/>
            <person name="Nedelnik J."/>
            <person name="Repkova J."/>
        </authorList>
    </citation>
    <scope>NUCLEOTIDE SEQUENCE [LARGE SCALE GENOMIC DNA]</scope>
    <source>
        <strain evidence="2">cv. 10/8</strain>
        <tissue evidence="1">Leaf</tissue>
    </source>
</reference>
<comment type="caution">
    <text evidence="1">The sequence shown here is derived from an EMBL/GenBank/DDBJ whole genome shotgun (WGS) entry which is preliminary data.</text>
</comment>
<keyword evidence="2" id="KW-1185">Reference proteome</keyword>
<protein>
    <submittedName>
        <fullName evidence="1">Uncharacterized protein</fullName>
    </submittedName>
</protein>
<dbReference type="AlphaFoldDB" id="A0A392V7E9"/>
<sequence>MFETVRAELKSILVAADEEGEDFALSESRLTGEEVLPLMPVSLWSDSDIS</sequence>
<organism evidence="1 2">
    <name type="scientific">Trifolium medium</name>
    <dbReference type="NCBI Taxonomy" id="97028"/>
    <lineage>
        <taxon>Eukaryota</taxon>
        <taxon>Viridiplantae</taxon>
        <taxon>Streptophyta</taxon>
        <taxon>Embryophyta</taxon>
        <taxon>Tracheophyta</taxon>
        <taxon>Spermatophyta</taxon>
        <taxon>Magnoliopsida</taxon>
        <taxon>eudicotyledons</taxon>
        <taxon>Gunneridae</taxon>
        <taxon>Pentapetalae</taxon>
        <taxon>rosids</taxon>
        <taxon>fabids</taxon>
        <taxon>Fabales</taxon>
        <taxon>Fabaceae</taxon>
        <taxon>Papilionoideae</taxon>
        <taxon>50 kb inversion clade</taxon>
        <taxon>NPAAA clade</taxon>
        <taxon>Hologalegina</taxon>
        <taxon>IRL clade</taxon>
        <taxon>Trifolieae</taxon>
        <taxon>Trifolium</taxon>
    </lineage>
</organism>
<proteinExistence type="predicted"/>
<dbReference type="Proteomes" id="UP000265520">
    <property type="component" value="Unassembled WGS sequence"/>
</dbReference>
<evidence type="ECO:0000313" key="1">
    <source>
        <dbReference type="EMBL" id="MCI84226.1"/>
    </source>
</evidence>
<name>A0A392V7E9_9FABA</name>
<feature type="non-terminal residue" evidence="1">
    <location>
        <position position="50"/>
    </location>
</feature>
<evidence type="ECO:0000313" key="2">
    <source>
        <dbReference type="Proteomes" id="UP000265520"/>
    </source>
</evidence>